<dbReference type="EMBL" id="CM001475">
    <property type="protein sequence ID" value="EIC29421.1"/>
    <property type="molecule type" value="Genomic_DNA"/>
</dbReference>
<dbReference type="InterPro" id="IPR024537">
    <property type="entry name" value="DUF3322"/>
</dbReference>
<evidence type="ECO:0000313" key="4">
    <source>
        <dbReference type="Proteomes" id="UP000005090"/>
    </source>
</evidence>
<dbReference type="HOGENOM" id="CLU_054007_1_0_6"/>
<organism evidence="3 4">
    <name type="scientific">Methylomicrobium album BG8</name>
    <dbReference type="NCBI Taxonomy" id="686340"/>
    <lineage>
        <taxon>Bacteria</taxon>
        <taxon>Pseudomonadati</taxon>
        <taxon>Pseudomonadota</taxon>
        <taxon>Gammaproteobacteria</taxon>
        <taxon>Methylococcales</taxon>
        <taxon>Methylococcaceae</taxon>
        <taxon>Methylomicrobium</taxon>
    </lineage>
</organism>
<feature type="domain" description="DUF3322" evidence="2">
    <location>
        <begin position="8"/>
        <end position="193"/>
    </location>
</feature>
<protein>
    <recommendedName>
        <fullName evidence="5">Wadjet protein JetD C-terminal domain-containing protein</fullName>
    </recommendedName>
</protein>
<feature type="domain" description="Wadjet protein JetD C-terminal" evidence="1">
    <location>
        <begin position="216"/>
        <end position="385"/>
    </location>
</feature>
<gene>
    <name evidence="3" type="ORF">Metal_1642</name>
</gene>
<dbReference type="Pfam" id="PF11795">
    <property type="entry name" value="DUF3322"/>
    <property type="match status" value="1"/>
</dbReference>
<dbReference type="eggNOG" id="COG4924">
    <property type="taxonomic scope" value="Bacteria"/>
</dbReference>
<evidence type="ECO:0000259" key="1">
    <source>
        <dbReference type="Pfam" id="PF09983"/>
    </source>
</evidence>
<dbReference type="Proteomes" id="UP000005090">
    <property type="component" value="Chromosome"/>
</dbReference>
<proteinExistence type="predicted"/>
<dbReference type="STRING" id="686340.Metal_1642"/>
<accession>H8GM60</accession>
<name>H8GM60_METAL</name>
<evidence type="ECO:0008006" key="5">
    <source>
        <dbReference type="Google" id="ProtNLM"/>
    </source>
</evidence>
<sequence length="400" mass="45568">MKPWGLPPAEAVAEIKRREWDHARNLRGRLCGERPFPLRMLLKAPTEDQALADLEHFRQFIAGWKAWRFPEQLEWQRKKFPHLGEHDVPVALQIGSMPELVALLGPEAQVRSRLWEERMLPLLAIDTRLSNALLKHLDVIEDMAADDAVLLAKCLPQLRPGMGQGAFLRALPLEHVDTKFVENYAVLLGDLLDCLYDGTATQPDGLLGWLDCRENPRGWLQVRPLCRQSRERLAGLPLLQLDTQTLRCHPLPASFILVVENVQSGYALPELDDTIAVFGGGGNTAWMDADWLGARQIGYWGDIDSAGLMFLSDARRRQPHVQALMMDEATLLRYRERMVDEESPCRRTPACLTAAELGLFERLRDGFYGRTRLEQERIAPDHALRQLLDWLETGRKRILS</sequence>
<reference evidence="3 4" key="1">
    <citation type="journal article" date="2013" name="Genome Announc.">
        <title>Genome Sequence of the Obligate Gammaproteobacterial Methanotroph Methylomicrobium album Strain BG8.</title>
        <authorList>
            <person name="Kits K.D."/>
            <person name="Kalyuzhnaya M.G."/>
            <person name="Klotz M.G."/>
            <person name="Jetten M.S."/>
            <person name="Op den Camp H.J."/>
            <person name="Vuilleumier S."/>
            <person name="Bringel F."/>
            <person name="Dispirito A.A."/>
            <person name="Murrell J.C."/>
            <person name="Bruce D."/>
            <person name="Cheng J.F."/>
            <person name="Copeland A."/>
            <person name="Goodwin L."/>
            <person name="Hauser L."/>
            <person name="Lajus A."/>
            <person name="Land M.L."/>
            <person name="Lapidus A."/>
            <person name="Lucas S."/>
            <person name="Medigue C."/>
            <person name="Pitluck S."/>
            <person name="Woyke T."/>
            <person name="Zeytun A."/>
            <person name="Stein L.Y."/>
        </authorList>
    </citation>
    <scope>NUCLEOTIDE SEQUENCE [LARGE SCALE GENOMIC DNA]</scope>
    <source>
        <strain evidence="3 4">BG8</strain>
    </source>
</reference>
<dbReference type="Pfam" id="PF09983">
    <property type="entry name" value="JetD_C"/>
    <property type="match status" value="1"/>
</dbReference>
<evidence type="ECO:0000259" key="2">
    <source>
        <dbReference type="Pfam" id="PF11795"/>
    </source>
</evidence>
<dbReference type="InterPro" id="IPR024534">
    <property type="entry name" value="JetD_C"/>
</dbReference>
<evidence type="ECO:0000313" key="3">
    <source>
        <dbReference type="EMBL" id="EIC29421.1"/>
    </source>
</evidence>
<keyword evidence="4" id="KW-1185">Reference proteome</keyword>
<dbReference type="AlphaFoldDB" id="H8GM60"/>
<dbReference type="RefSeq" id="WP_005371254.1">
    <property type="nucleotide sequence ID" value="NZ_CM001475.1"/>
</dbReference>